<dbReference type="InterPro" id="IPR058625">
    <property type="entry name" value="MdtA-like_BSH"/>
</dbReference>
<dbReference type="PANTHER" id="PTHR30386:SF24">
    <property type="entry name" value="MULTIDRUG RESISTANCE EFFLUX PUMP"/>
    <property type="match status" value="1"/>
</dbReference>
<dbReference type="InterPro" id="IPR050739">
    <property type="entry name" value="MFP"/>
</dbReference>
<feature type="domain" description="Multidrug resistance protein MdtA-like barrel-sandwich hybrid" evidence="3">
    <location>
        <begin position="60"/>
        <end position="256"/>
    </location>
</feature>
<dbReference type="EMBL" id="LXYT01000001">
    <property type="protein sequence ID" value="OLY43986.1"/>
    <property type="molecule type" value="Genomic_DNA"/>
</dbReference>
<dbReference type="PANTHER" id="PTHR30386">
    <property type="entry name" value="MEMBRANE FUSION SUBUNIT OF EMRAB-TOLC MULTIDRUG EFFLUX PUMP"/>
    <property type="match status" value="1"/>
</dbReference>
<comment type="caution">
    <text evidence="4">The sequence shown here is derived from an EMBL/GenBank/DDBJ whole genome shotgun (WGS) entry which is preliminary data.</text>
</comment>
<dbReference type="OrthoDB" id="9811754at2"/>
<dbReference type="Pfam" id="PF25917">
    <property type="entry name" value="BSH_RND"/>
    <property type="match status" value="1"/>
</dbReference>
<evidence type="ECO:0000313" key="5">
    <source>
        <dbReference type="Proteomes" id="UP000187344"/>
    </source>
</evidence>
<dbReference type="Proteomes" id="UP000187344">
    <property type="component" value="Unassembled WGS sequence"/>
</dbReference>
<accession>A0A1R0FAI4</accession>
<organism evidence="4 5">
    <name type="scientific">Bartonella apis</name>
    <dbReference type="NCBI Taxonomy" id="1686310"/>
    <lineage>
        <taxon>Bacteria</taxon>
        <taxon>Pseudomonadati</taxon>
        <taxon>Pseudomonadota</taxon>
        <taxon>Alphaproteobacteria</taxon>
        <taxon>Hyphomicrobiales</taxon>
        <taxon>Bartonellaceae</taxon>
        <taxon>Bartonella</taxon>
    </lineage>
</organism>
<dbReference type="Gene3D" id="1.10.287.470">
    <property type="entry name" value="Helix hairpin bin"/>
    <property type="match status" value="2"/>
</dbReference>
<dbReference type="Gene3D" id="2.40.50.100">
    <property type="match status" value="1"/>
</dbReference>
<feature type="coiled-coil region" evidence="1">
    <location>
        <begin position="100"/>
        <end position="134"/>
    </location>
</feature>
<feature type="coiled-coil region" evidence="1">
    <location>
        <begin position="166"/>
        <end position="200"/>
    </location>
</feature>
<evidence type="ECO:0000256" key="1">
    <source>
        <dbReference type="SAM" id="Coils"/>
    </source>
</evidence>
<reference evidence="4 5" key="1">
    <citation type="submission" date="2016-12" db="EMBL/GenBank/DDBJ databases">
        <title>Comparative genomics of Bartonella apis.</title>
        <authorList>
            <person name="Engel P."/>
        </authorList>
    </citation>
    <scope>NUCLEOTIDE SEQUENCE [LARGE SCALE GENOMIC DNA]</scope>
    <source>
        <strain evidence="4 5">PEB0149</strain>
    </source>
</reference>
<proteinExistence type="predicted"/>
<protein>
    <submittedName>
        <fullName evidence="4">Membrane fusion protein, multidrug efflux system</fullName>
    </submittedName>
</protein>
<feature type="transmembrane region" description="Helical" evidence="2">
    <location>
        <begin position="22"/>
        <end position="42"/>
    </location>
</feature>
<keyword evidence="2" id="KW-1133">Transmembrane helix</keyword>
<keyword evidence="2" id="KW-0812">Transmembrane</keyword>
<gene>
    <name evidence="4" type="ORF">PEB0149_014350</name>
</gene>
<evidence type="ECO:0000256" key="2">
    <source>
        <dbReference type="SAM" id="Phobius"/>
    </source>
</evidence>
<dbReference type="GO" id="GO:0055085">
    <property type="term" value="P:transmembrane transport"/>
    <property type="evidence" value="ECO:0007669"/>
    <property type="project" value="InterPro"/>
</dbReference>
<dbReference type="AlphaFoldDB" id="A0A1R0FAI4"/>
<dbReference type="SUPFAM" id="SSF111369">
    <property type="entry name" value="HlyD-like secretion proteins"/>
    <property type="match status" value="2"/>
</dbReference>
<keyword evidence="5" id="KW-1185">Reference proteome</keyword>
<evidence type="ECO:0000313" key="4">
    <source>
        <dbReference type="EMBL" id="OLY43986.1"/>
    </source>
</evidence>
<evidence type="ECO:0000259" key="3">
    <source>
        <dbReference type="Pfam" id="PF25917"/>
    </source>
</evidence>
<name>A0A1R0FAI4_9HYPH</name>
<dbReference type="Gene3D" id="2.40.30.170">
    <property type="match status" value="1"/>
</dbReference>
<sequence>MTDFSNSTNKTIQTKQRPHKKIAIAIAIIAAIAVLWLGFRWLTEWRFLVTTDDAYVQGDIASIAPKVNGYINDIPVETNHYVKKGDVLFRLDDGDYKIAYDEAEAKLQTQSRTLARIEAQIAASKTSLDEANAQKDAANAVAVNADITLKRAKELNVGSFVAKSAVDNAQSAYDQAVANVTRANAQIAAAAANITVLEAQHDEAVSETKSLELARDKARRDLDFTVLRAPFDGVLGNLAGKKGDYVVNGQRLAALVPVNALYIDANYKETQLPSIYGGEKVRISVDGLDGESFEGTVVSLSPASGAVFSLLPPQNATGNFTKIVQRVPVRISIPENILATGRIRAGMSVVVSVDMRTKPEGAKSLATK</sequence>
<keyword evidence="2" id="KW-0472">Membrane</keyword>
<keyword evidence="1" id="KW-0175">Coiled coil</keyword>
<dbReference type="RefSeq" id="WP_075869167.1">
    <property type="nucleotide sequence ID" value="NZ_CALYQA010000007.1"/>
</dbReference>